<reference evidence="2" key="1">
    <citation type="submission" date="2022-09" db="EMBL/GenBank/DDBJ databases">
        <title>Taxonomy of Curtobacterium flaccumfaciens.</title>
        <authorList>
            <person name="Osdaghi E."/>
            <person name="Taghavi S.M."/>
            <person name="Hamidizade M."/>
            <person name="Abachi H."/>
            <person name="Fazliarab A."/>
            <person name="Baeyen S."/>
            <person name="Portier P."/>
            <person name="Van Vaerenbergh J."/>
            <person name="Jacques M.-A."/>
        </authorList>
    </citation>
    <scope>NUCLEOTIDE SEQUENCE</scope>
    <source>
        <strain evidence="2">AGQB46</strain>
    </source>
</reference>
<dbReference type="Proteomes" id="UP001062223">
    <property type="component" value="Chromosome"/>
</dbReference>
<dbReference type="KEGG" id="cpoi:OE229_06325"/>
<protein>
    <submittedName>
        <fullName evidence="2">Uncharacterized protein</fullName>
    </submittedName>
</protein>
<accession>A0A9Q9PBJ1</accession>
<evidence type="ECO:0000313" key="3">
    <source>
        <dbReference type="Proteomes" id="UP001062223"/>
    </source>
</evidence>
<feature type="transmembrane region" description="Helical" evidence="1">
    <location>
        <begin position="82"/>
        <end position="105"/>
    </location>
</feature>
<evidence type="ECO:0000256" key="1">
    <source>
        <dbReference type="SAM" id="Phobius"/>
    </source>
</evidence>
<feature type="transmembrane region" description="Helical" evidence="1">
    <location>
        <begin position="28"/>
        <end position="48"/>
    </location>
</feature>
<dbReference type="RefSeq" id="WP_262137022.1">
    <property type="nucleotide sequence ID" value="NZ_CP106879.1"/>
</dbReference>
<proteinExistence type="predicted"/>
<dbReference type="AlphaFoldDB" id="A0A9Q9PBJ1"/>
<organism evidence="2 3">
    <name type="scientific">Curtobacterium poinsettiae</name>
    <dbReference type="NCBI Taxonomy" id="159612"/>
    <lineage>
        <taxon>Bacteria</taxon>
        <taxon>Bacillati</taxon>
        <taxon>Actinomycetota</taxon>
        <taxon>Actinomycetes</taxon>
        <taxon>Micrococcales</taxon>
        <taxon>Microbacteriaceae</taxon>
        <taxon>Curtobacterium</taxon>
    </lineage>
</organism>
<sequence length="110" mass="11492">MSDEQPRRPDPTRVGDQPALRTASGSNWLVWGAVTAVIVAAVMVLMAIRAPAIGWPALLLVVALFVAMVVVRAAIRPRRARLVTLAALDLGIVAVGLVATLAVLYSTPAG</sequence>
<feature type="transmembrane region" description="Helical" evidence="1">
    <location>
        <begin position="54"/>
        <end position="75"/>
    </location>
</feature>
<dbReference type="EMBL" id="CP106879">
    <property type="protein sequence ID" value="UYC82076.1"/>
    <property type="molecule type" value="Genomic_DNA"/>
</dbReference>
<keyword evidence="1" id="KW-1133">Transmembrane helix</keyword>
<keyword evidence="1" id="KW-0812">Transmembrane</keyword>
<keyword evidence="1" id="KW-0472">Membrane</keyword>
<gene>
    <name evidence="2" type="ORF">OE229_06325</name>
</gene>
<name>A0A9Q9PBJ1_9MICO</name>
<evidence type="ECO:0000313" key="2">
    <source>
        <dbReference type="EMBL" id="UYC82076.1"/>
    </source>
</evidence>